<dbReference type="GO" id="GO:0050482">
    <property type="term" value="P:arachidonate secretion"/>
    <property type="evidence" value="ECO:0007669"/>
    <property type="project" value="InterPro"/>
</dbReference>
<evidence type="ECO:0000256" key="3">
    <source>
        <dbReference type="ARBA" id="ARBA00022963"/>
    </source>
</evidence>
<dbReference type="GO" id="GO:0016042">
    <property type="term" value="P:lipid catabolic process"/>
    <property type="evidence" value="ECO:0007669"/>
    <property type="project" value="UniProtKB-KW"/>
</dbReference>
<evidence type="ECO:0000256" key="4">
    <source>
        <dbReference type="ARBA" id="ARBA00023098"/>
    </source>
</evidence>
<keyword evidence="8" id="KW-1185">Reference proteome</keyword>
<evidence type="ECO:0000256" key="2">
    <source>
        <dbReference type="ARBA" id="ARBA00013278"/>
    </source>
</evidence>
<protein>
    <recommendedName>
        <fullName evidence="2">phospholipase A2</fullName>
        <ecNumber evidence="2">3.1.1.4</ecNumber>
    </recommendedName>
    <alternativeName>
        <fullName evidence="5">Phosphatidylcholine 2-acylhydrolase</fullName>
    </alternativeName>
</protein>
<dbReference type="Pfam" id="PF05826">
    <property type="entry name" value="Phospholip_A2_2"/>
    <property type="match status" value="2"/>
</dbReference>
<accession>A0A1A9W9K3</accession>
<dbReference type="InterPro" id="IPR016090">
    <property type="entry name" value="PLA2-like_dom"/>
</dbReference>
<evidence type="ECO:0000256" key="1">
    <source>
        <dbReference type="ARBA" id="ARBA00001913"/>
    </source>
</evidence>
<organism evidence="7 8">
    <name type="scientific">Glossina brevipalpis</name>
    <dbReference type="NCBI Taxonomy" id="37001"/>
    <lineage>
        <taxon>Eukaryota</taxon>
        <taxon>Metazoa</taxon>
        <taxon>Ecdysozoa</taxon>
        <taxon>Arthropoda</taxon>
        <taxon>Hexapoda</taxon>
        <taxon>Insecta</taxon>
        <taxon>Pterygota</taxon>
        <taxon>Neoptera</taxon>
        <taxon>Endopterygota</taxon>
        <taxon>Diptera</taxon>
        <taxon>Brachycera</taxon>
        <taxon>Muscomorpha</taxon>
        <taxon>Hippoboscoidea</taxon>
        <taxon>Glossinidae</taxon>
        <taxon>Glossina</taxon>
    </lineage>
</organism>
<dbReference type="EnsemblMetazoa" id="GBRI011250-RA">
    <property type="protein sequence ID" value="GBRI011250-PA"/>
    <property type="gene ID" value="GBRI011250"/>
</dbReference>
<feature type="domain" description="Phospholipase A2-like central" evidence="6">
    <location>
        <begin position="195"/>
        <end position="224"/>
    </location>
</feature>
<dbReference type="PANTHER" id="PTHR12253">
    <property type="entry name" value="RH14732P"/>
    <property type="match status" value="1"/>
</dbReference>
<evidence type="ECO:0000259" key="6">
    <source>
        <dbReference type="Pfam" id="PF05826"/>
    </source>
</evidence>
<name>A0A1A9W9K3_9MUSC</name>
<feature type="domain" description="Phospholipase A2-like central" evidence="6">
    <location>
        <begin position="228"/>
        <end position="261"/>
    </location>
</feature>
<dbReference type="GO" id="GO:0006644">
    <property type="term" value="P:phospholipid metabolic process"/>
    <property type="evidence" value="ECO:0007669"/>
    <property type="project" value="InterPro"/>
</dbReference>
<keyword evidence="4" id="KW-0443">Lipid metabolism</keyword>
<keyword evidence="3" id="KW-0442">Lipid degradation</keyword>
<dbReference type="GO" id="GO:0004623">
    <property type="term" value="F:phospholipase A2 activity"/>
    <property type="evidence" value="ECO:0007669"/>
    <property type="project" value="UniProtKB-EC"/>
</dbReference>
<dbReference type="SUPFAM" id="SSF52047">
    <property type="entry name" value="RNI-like"/>
    <property type="match status" value="1"/>
</dbReference>
<reference evidence="8" key="1">
    <citation type="submission" date="2014-03" db="EMBL/GenBank/DDBJ databases">
        <authorList>
            <person name="Aksoy S."/>
            <person name="Warren W."/>
            <person name="Wilson R.K."/>
        </authorList>
    </citation>
    <scope>NUCLEOTIDE SEQUENCE [LARGE SCALE GENOMIC DNA]</scope>
    <source>
        <strain evidence="8">IAEA</strain>
    </source>
</reference>
<dbReference type="Gene3D" id="1.20.90.10">
    <property type="entry name" value="Phospholipase A2 domain"/>
    <property type="match status" value="2"/>
</dbReference>
<dbReference type="Gene3D" id="3.80.10.10">
    <property type="entry name" value="Ribonuclease Inhibitor"/>
    <property type="match status" value="1"/>
</dbReference>
<dbReference type="SUPFAM" id="SSF48619">
    <property type="entry name" value="Phospholipase A2, PLA2"/>
    <property type="match status" value="1"/>
</dbReference>
<dbReference type="InterPro" id="IPR036444">
    <property type="entry name" value="PLipase_A2_dom_sf"/>
</dbReference>
<dbReference type="InterPro" id="IPR032675">
    <property type="entry name" value="LRR_dom_sf"/>
</dbReference>
<dbReference type="Proteomes" id="UP000091820">
    <property type="component" value="Unassembled WGS sequence"/>
</dbReference>
<dbReference type="VEuPathDB" id="VectorBase:GBRI011250"/>
<dbReference type="EC" id="3.1.1.4" evidence="2"/>
<comment type="cofactor">
    <cofactor evidence="1">
        <name>Ca(2+)</name>
        <dbReference type="ChEBI" id="CHEBI:29108"/>
    </cofactor>
</comment>
<reference evidence="7" key="2">
    <citation type="submission" date="2020-05" db="UniProtKB">
        <authorList>
            <consortium name="EnsemblMetazoa"/>
        </authorList>
    </citation>
    <scope>IDENTIFICATION</scope>
    <source>
        <strain evidence="7">IAEA</strain>
    </source>
</reference>
<dbReference type="STRING" id="37001.A0A1A9W9K3"/>
<evidence type="ECO:0000313" key="8">
    <source>
        <dbReference type="Proteomes" id="UP000091820"/>
    </source>
</evidence>
<proteinExistence type="predicted"/>
<dbReference type="AlphaFoldDB" id="A0A1A9W9K3"/>
<evidence type="ECO:0000313" key="7">
    <source>
        <dbReference type="EnsemblMetazoa" id="GBRI011250-PA"/>
    </source>
</evidence>
<sequence length="311" mass="36020">MYQRSTSKSRNVCEHYSMLLKVNSTPKTNKTLTELVLCGARPMGPLFGDLVQCLPNLTTLDLDCDERITGEEMEYVFRYLINLRHLILDRCVGENDIKYVPSKANISNLERLQILDSCWCPIKVLQISNLNFEFRELKTLRLTSCRKADSVLNAVDFKKYFPALERLLSGDLPDDLHRYYENLFIDAWETRTKYIAANYDDLGSLREADMCSRGHDDCKDVIMPDLSNCEQKFINCLQEINSPASNSVGHFYFVGRNKCFQFGHPIVECTKYQQGIVRKRCVVYKIDAYKSKIWQLYDIPFYTSVGEALNN</sequence>
<evidence type="ECO:0000256" key="5">
    <source>
        <dbReference type="ARBA" id="ARBA00029903"/>
    </source>
</evidence>